<dbReference type="Pfam" id="PF01401">
    <property type="entry name" value="Peptidase_M2"/>
    <property type="match status" value="1"/>
</dbReference>
<dbReference type="Gene3D" id="1.10.1370.30">
    <property type="match status" value="1"/>
</dbReference>
<dbReference type="EMBL" id="AP027079">
    <property type="protein sequence ID" value="BDU68015.1"/>
    <property type="molecule type" value="Genomic_DNA"/>
</dbReference>
<accession>A0ABM8DM97</accession>
<dbReference type="PANTHER" id="PTHR10514:SF27">
    <property type="entry name" value="ANGIOTENSIN-CONVERTING ENZYME"/>
    <property type="match status" value="1"/>
</dbReference>
<proteinExistence type="predicted"/>
<dbReference type="RefSeq" id="WP_286354641.1">
    <property type="nucleotide sequence ID" value="NZ_AP027079.1"/>
</dbReference>
<reference evidence="5" key="1">
    <citation type="journal article" date="2023" name="Int. J. Syst. Evol. Microbiol.">
        <title>Mesoterricola silvestris gen. nov., sp. nov., Mesoterricola sediminis sp. nov., Geothrix oryzae sp. nov., Geothrix edaphica sp. nov., Geothrix rubra sp. nov., and Geothrix limicola sp. nov., six novel members of Acidobacteriota isolated from soils.</title>
        <authorList>
            <person name="Itoh H."/>
            <person name="Sugisawa Y."/>
            <person name="Mise K."/>
            <person name="Xu Z."/>
            <person name="Kuniyasu M."/>
            <person name="Ushijima N."/>
            <person name="Kawano K."/>
            <person name="Kobayashi E."/>
            <person name="Shiratori Y."/>
            <person name="Masuda Y."/>
            <person name="Senoo K."/>
        </authorList>
    </citation>
    <scope>NUCLEOTIDE SEQUENCE [LARGE SCALE GENOMIC DNA]</scope>
    <source>
        <strain evidence="5">Red222</strain>
    </source>
</reference>
<evidence type="ECO:0000313" key="4">
    <source>
        <dbReference type="EMBL" id="BDU68015.1"/>
    </source>
</evidence>
<keyword evidence="1" id="KW-0732">Signal</keyword>
<organism evidence="4 5">
    <name type="scientific">Geothrix oryzae</name>
    <dbReference type="NCBI Taxonomy" id="2927975"/>
    <lineage>
        <taxon>Bacteria</taxon>
        <taxon>Pseudomonadati</taxon>
        <taxon>Acidobacteriota</taxon>
        <taxon>Holophagae</taxon>
        <taxon>Holophagales</taxon>
        <taxon>Holophagaceae</taxon>
        <taxon>Geothrix</taxon>
    </lineage>
</organism>
<evidence type="ECO:0000256" key="3">
    <source>
        <dbReference type="ARBA" id="ARBA00023180"/>
    </source>
</evidence>
<name>A0ABM8DM97_9BACT</name>
<dbReference type="CDD" id="cd06461">
    <property type="entry name" value="M2_ACE"/>
    <property type="match status" value="1"/>
</dbReference>
<gene>
    <name evidence="4" type="ORF">GETHOR_01160</name>
</gene>
<dbReference type="InterPro" id="IPR001548">
    <property type="entry name" value="Peptidase_M2"/>
</dbReference>
<evidence type="ECO:0000313" key="5">
    <source>
        <dbReference type="Proteomes" id="UP001242010"/>
    </source>
</evidence>
<evidence type="ECO:0000256" key="2">
    <source>
        <dbReference type="ARBA" id="ARBA00023157"/>
    </source>
</evidence>
<dbReference type="PANTHER" id="PTHR10514">
    <property type="entry name" value="ANGIOTENSIN-CONVERTING ENZYME"/>
    <property type="match status" value="1"/>
</dbReference>
<dbReference type="SUPFAM" id="SSF55486">
    <property type="entry name" value="Metalloproteases ('zincins'), catalytic domain"/>
    <property type="match status" value="1"/>
</dbReference>
<dbReference type="PROSITE" id="PS52011">
    <property type="entry name" value="PEPTIDASE_M2"/>
    <property type="match status" value="1"/>
</dbReference>
<protein>
    <submittedName>
        <fullName evidence="4">Peptidase M2</fullName>
    </submittedName>
</protein>
<keyword evidence="2" id="KW-1015">Disulfide bond</keyword>
<evidence type="ECO:0000256" key="1">
    <source>
        <dbReference type="ARBA" id="ARBA00022729"/>
    </source>
</evidence>
<keyword evidence="3" id="KW-0325">Glycoprotein</keyword>
<dbReference type="Proteomes" id="UP001242010">
    <property type="component" value="Chromosome"/>
</dbReference>
<sequence length="594" mass="67559">MRILPALIPSLVFGIPLVAQMTAPVQDRADRFLKLVNAGYQALYYVNSEATWAAATDVKPEHDAAAEWAGKAFAAFNGNPLVITEAKELLKHRAQLDEKTVRQLERVLLMPYGAEGPMTQPKLVADRIEAETKQVSLMNGFQFKVAGKPVTANDIDNKLSSSRDLAERRLWWEASKEIGLPLKDGLVRLRDLRNGVARELGYSDYFALQVARYGLTKDEMAAFNRKFLAELKPLYLQLHTWVKYEMAKKYGQPVPKAIPAHWINNRWSQNWTGFVSAVDFDPYFKGWQPERIVKTAEAFYTGLGFDALPASFWVKSDLYPVKAGDPRKKNSHASCWHLDLDKDIRSLMSVEPNAQWFETVHHELGHGYYFMSYTNPNVPPLLRDGANPSFHEGVGELIAMATRQIPYLKGAGVLPADYKVDQMQVLLNDALEVAIPFMYWACGTMPEWEAEFYGGMPADQMNAKWWKQVRELQGVEPPAPRGEQFCDAATKTHINDNPAYYYSYGWATVFKFQMHDHIARKILRQDPRACNYAGNKEVGAFLKKILAKGATEDWRKVLKEATGEDLSTRAMMDYFKPLMAWLEQQNKGRQIGWD</sequence>
<keyword evidence="5" id="KW-1185">Reference proteome</keyword>
<dbReference type="PRINTS" id="PR00791">
    <property type="entry name" value="PEPDIPTASEA"/>
</dbReference>